<dbReference type="InterPro" id="IPR039425">
    <property type="entry name" value="RNA_pol_sigma-70-like"/>
</dbReference>
<dbReference type="Pfam" id="PF04542">
    <property type="entry name" value="Sigma70_r2"/>
    <property type="match status" value="1"/>
</dbReference>
<feature type="region of interest" description="Disordered" evidence="4">
    <location>
        <begin position="562"/>
        <end position="597"/>
    </location>
</feature>
<comment type="caution">
    <text evidence="6">The sequence shown here is derived from an EMBL/GenBank/DDBJ whole genome shotgun (WGS) entry which is preliminary data.</text>
</comment>
<dbReference type="InterPro" id="IPR014284">
    <property type="entry name" value="RNA_pol_sigma-70_dom"/>
</dbReference>
<reference evidence="6" key="1">
    <citation type="submission" date="2022-12" db="EMBL/GenBank/DDBJ databases">
        <title>New Phytohabitans aurantiacus sp. RD004123 nov., an actinomycete isolated from soil.</title>
        <authorList>
            <person name="Triningsih D.W."/>
            <person name="Harunari E."/>
            <person name="Igarashi Y."/>
        </authorList>
    </citation>
    <scope>NUCLEOTIDE SEQUENCE</scope>
    <source>
        <strain evidence="6">RD004123</strain>
    </source>
</reference>
<organism evidence="6 7">
    <name type="scientific">Phytohabitans aurantiacus</name>
    <dbReference type="NCBI Taxonomy" id="3016789"/>
    <lineage>
        <taxon>Bacteria</taxon>
        <taxon>Bacillati</taxon>
        <taxon>Actinomycetota</taxon>
        <taxon>Actinomycetes</taxon>
        <taxon>Micromonosporales</taxon>
        <taxon>Micromonosporaceae</taxon>
    </lineage>
</organism>
<dbReference type="SUPFAM" id="SSF88946">
    <property type="entry name" value="Sigma2 domain of RNA polymerase sigma factors"/>
    <property type="match status" value="1"/>
</dbReference>
<dbReference type="Proteomes" id="UP001144280">
    <property type="component" value="Unassembled WGS sequence"/>
</dbReference>
<protein>
    <recommendedName>
        <fullName evidence="5">RNA polymerase sigma-70 region 2 domain-containing protein</fullName>
    </recommendedName>
</protein>
<dbReference type="InterPro" id="IPR013325">
    <property type="entry name" value="RNA_pol_sigma_r2"/>
</dbReference>
<dbReference type="NCBIfam" id="TIGR02937">
    <property type="entry name" value="sigma70-ECF"/>
    <property type="match status" value="1"/>
</dbReference>
<feature type="region of interest" description="Disordered" evidence="4">
    <location>
        <begin position="338"/>
        <end position="412"/>
    </location>
</feature>
<evidence type="ECO:0000256" key="2">
    <source>
        <dbReference type="ARBA" id="ARBA00023082"/>
    </source>
</evidence>
<keyword evidence="1" id="KW-0805">Transcription regulation</keyword>
<keyword evidence="2" id="KW-0731">Sigma factor</keyword>
<dbReference type="EMBL" id="BSDI01000022">
    <property type="protein sequence ID" value="GLH99290.1"/>
    <property type="molecule type" value="Genomic_DNA"/>
</dbReference>
<evidence type="ECO:0000313" key="6">
    <source>
        <dbReference type="EMBL" id="GLH99290.1"/>
    </source>
</evidence>
<gene>
    <name evidence="6" type="ORF">Pa4123_45650</name>
</gene>
<dbReference type="PANTHER" id="PTHR43133">
    <property type="entry name" value="RNA POLYMERASE ECF-TYPE SIGMA FACTO"/>
    <property type="match status" value="1"/>
</dbReference>
<evidence type="ECO:0000256" key="1">
    <source>
        <dbReference type="ARBA" id="ARBA00023015"/>
    </source>
</evidence>
<evidence type="ECO:0000313" key="7">
    <source>
        <dbReference type="Proteomes" id="UP001144280"/>
    </source>
</evidence>
<evidence type="ECO:0000259" key="5">
    <source>
        <dbReference type="Pfam" id="PF04542"/>
    </source>
</evidence>
<feature type="domain" description="RNA polymerase sigma-70 region 2" evidence="5">
    <location>
        <begin position="27"/>
        <end position="93"/>
    </location>
</feature>
<evidence type="ECO:0000256" key="3">
    <source>
        <dbReference type="ARBA" id="ARBA00023163"/>
    </source>
</evidence>
<sequence>MVGRHARLDAATVVAARDGDQRSLEELVAEHLPLVYNIVGRALNGHSDVDDVVQETMLRVVRKVHSLRDSSRFRSWLVAIAMQQVRARARARKEALARGLDDEAHNVPDPGADFVDLTITQLGLAGQRKEVAEATRWLDEDDRRLLSLWWLEAAGEIGRDELAAALNITSAHAAVRVQRMKNQLHAARAVVRALWSDRHCTGLIDLLEGWDAKPSPLWRKRLVRHSKGCPECGRHWSDLVPAERLLAGVGLLPVGAELASRLASGDSVVARVLADPASGTTVDPGLMDRLREQVATRPGVRLSMYAGAVILAIGAVYVIAPDRPAPSVPGDDIVAAAPAATDEPEPTPSRSAAEPRGARAERAAPADSDAGQQAPKPGYGSNVDVPDAPPPATRKPGGLPRRPEGGTIRPAGGNYVNPYRFECAVLQNRGQNVVLKGRGYFKVWWTIGYYNSGGGEIVMPTWTGLKGKLFHTASGGGHRMDDGMPGTYYPGNTWMGKPGQQATLPRGAQQMWQAEFYYLDGEVTLNQTEGAADYDLMVMAKTWQQVNDDLNQSPNARNGVVRYGKVRDNGGDTTPVPQYLTRGTPPDPRTVAQRSDV</sequence>
<dbReference type="InterPro" id="IPR007627">
    <property type="entry name" value="RNA_pol_sigma70_r2"/>
</dbReference>
<accession>A0ABQ5QYC2</accession>
<proteinExistence type="predicted"/>
<evidence type="ECO:0000256" key="4">
    <source>
        <dbReference type="SAM" id="MobiDB-lite"/>
    </source>
</evidence>
<keyword evidence="7" id="KW-1185">Reference proteome</keyword>
<keyword evidence="3" id="KW-0804">Transcription</keyword>
<dbReference type="PANTHER" id="PTHR43133:SF51">
    <property type="entry name" value="RNA POLYMERASE SIGMA FACTOR"/>
    <property type="match status" value="1"/>
</dbReference>
<name>A0ABQ5QYC2_9ACTN</name>
<dbReference type="Gene3D" id="1.10.1740.10">
    <property type="match status" value="1"/>
</dbReference>